<evidence type="ECO:0000313" key="4">
    <source>
        <dbReference type="Proteomes" id="UP000190774"/>
    </source>
</evidence>
<dbReference type="Proteomes" id="UP000190774">
    <property type="component" value="Unassembled WGS sequence"/>
</dbReference>
<feature type="chain" id="PRO_5013137671" evidence="1">
    <location>
        <begin position="24"/>
        <end position="401"/>
    </location>
</feature>
<feature type="domain" description="Pyrrolo-quinoline quinone repeat" evidence="2">
    <location>
        <begin position="49"/>
        <end position="101"/>
    </location>
</feature>
<dbReference type="Gene3D" id="2.40.10.480">
    <property type="match status" value="1"/>
</dbReference>
<keyword evidence="4" id="KW-1185">Reference proteome</keyword>
<accession>A0A1T4XW29</accession>
<evidence type="ECO:0000256" key="1">
    <source>
        <dbReference type="SAM" id="SignalP"/>
    </source>
</evidence>
<reference evidence="4" key="1">
    <citation type="submission" date="2017-02" db="EMBL/GenBank/DDBJ databases">
        <authorList>
            <person name="Varghese N."/>
            <person name="Submissions S."/>
        </authorList>
    </citation>
    <scope>NUCLEOTIDE SEQUENCE [LARGE SCALE GENOMIC DNA]</scope>
    <source>
        <strain evidence="4">ATCC 700200</strain>
    </source>
</reference>
<dbReference type="PANTHER" id="PTHR34512:SF30">
    <property type="entry name" value="OUTER MEMBRANE PROTEIN ASSEMBLY FACTOR BAMB"/>
    <property type="match status" value="1"/>
</dbReference>
<dbReference type="RefSeq" id="WP_078813265.1">
    <property type="nucleotide sequence ID" value="NZ_FUYE01000005.1"/>
</dbReference>
<organism evidence="3 4">
    <name type="scientific">Prosthecobacter debontii</name>
    <dbReference type="NCBI Taxonomy" id="48467"/>
    <lineage>
        <taxon>Bacteria</taxon>
        <taxon>Pseudomonadati</taxon>
        <taxon>Verrucomicrobiota</taxon>
        <taxon>Verrucomicrobiia</taxon>
        <taxon>Verrucomicrobiales</taxon>
        <taxon>Verrucomicrobiaceae</taxon>
        <taxon>Prosthecobacter</taxon>
    </lineage>
</organism>
<dbReference type="SUPFAM" id="SSF50998">
    <property type="entry name" value="Quinoprotein alcohol dehydrogenase-like"/>
    <property type="match status" value="1"/>
</dbReference>
<dbReference type="Pfam" id="PF13360">
    <property type="entry name" value="PQQ_2"/>
    <property type="match status" value="2"/>
</dbReference>
<dbReference type="AlphaFoldDB" id="A0A1T4XW29"/>
<dbReference type="STRING" id="48467.SAMN02745166_02059"/>
<dbReference type="OrthoDB" id="179188at2"/>
<gene>
    <name evidence="3" type="ORF">SAMN02745166_02059</name>
</gene>
<evidence type="ECO:0000259" key="2">
    <source>
        <dbReference type="Pfam" id="PF13360"/>
    </source>
</evidence>
<feature type="signal peptide" evidence="1">
    <location>
        <begin position="1"/>
        <end position="23"/>
    </location>
</feature>
<dbReference type="InterPro" id="IPR015943">
    <property type="entry name" value="WD40/YVTN_repeat-like_dom_sf"/>
</dbReference>
<dbReference type="PANTHER" id="PTHR34512">
    <property type="entry name" value="CELL SURFACE PROTEIN"/>
    <property type="match status" value="1"/>
</dbReference>
<protein>
    <submittedName>
        <fullName evidence="3">PQQ-like domain-containing protein</fullName>
    </submittedName>
</protein>
<dbReference type="InterPro" id="IPR011047">
    <property type="entry name" value="Quinoprotein_ADH-like_sf"/>
</dbReference>
<sequence length="401" mass="43469">MNAQPLLHSLFVFLAGVSSAAAADWPIWRGPAYNGISAEKDWQLGSDPTVLWEAEVGLGFSSFVVSEGKVLTTGHEDEKDTLFCLDAKTGKTLWKHSYSADLGDKYYEGGTSATPTFDGDRAYHLSRWGDLFCFEAATGKVVWEKNVQKETEANVPDWGFAGAPLVQGDLLILNVGKAGMAVEKATGKIVWKSEVDNAGYSTPYPITWQGKTLAVIGTGDAYLAVDVKTGQQVWSHRWNTRYGVNAADPILAGDQLFLSSGYNKGCTLLKLGEGPPKKVWENKVLKNQFNSSILIDGYLYGIDGDQNSRCALKCVRLSDGEEMWAEGSVGFGSLMAADGRLIVLSSKGELIVAKANSEKFDETSRAQILSGKCWSVPVLANGLLYARNSEGHVVCLDLTKK</sequence>
<keyword evidence="1" id="KW-0732">Signal</keyword>
<feature type="domain" description="Pyrrolo-quinoline quinone repeat" evidence="2">
    <location>
        <begin position="110"/>
        <end position="325"/>
    </location>
</feature>
<evidence type="ECO:0000313" key="3">
    <source>
        <dbReference type="EMBL" id="SKA93251.1"/>
    </source>
</evidence>
<name>A0A1T4XW29_9BACT</name>
<dbReference type="EMBL" id="FUYE01000005">
    <property type="protein sequence ID" value="SKA93251.1"/>
    <property type="molecule type" value="Genomic_DNA"/>
</dbReference>
<dbReference type="Gene3D" id="2.130.10.10">
    <property type="entry name" value="YVTN repeat-like/Quinoprotein amine dehydrogenase"/>
    <property type="match status" value="1"/>
</dbReference>
<dbReference type="InterPro" id="IPR002372">
    <property type="entry name" value="PQQ_rpt_dom"/>
</dbReference>
<proteinExistence type="predicted"/>